<dbReference type="Gene3D" id="3.90.550.10">
    <property type="entry name" value="Spore Coat Polysaccharide Biosynthesis Protein SpsA, Chain A"/>
    <property type="match status" value="1"/>
</dbReference>
<dbReference type="KEGG" id="crf:FRC0190_00679"/>
<dbReference type="AlphaFoldDB" id="A0A6I8MAR2"/>
<dbReference type="EC" id="2.4.-.-" evidence="1"/>
<protein>
    <submittedName>
        <fullName evidence="1">Glycosyltransferase family 2 protein</fullName>
        <ecNumber evidence="1">2.4.-.-</ecNumber>
    </submittedName>
</protein>
<keyword evidence="1" id="KW-0328">Glycosyltransferase</keyword>
<dbReference type="PANTHER" id="PTHR43179">
    <property type="entry name" value="RHAMNOSYLTRANSFERASE WBBL"/>
    <property type="match status" value="1"/>
</dbReference>
<evidence type="ECO:0000313" key="2">
    <source>
        <dbReference type="Proteomes" id="UP000423525"/>
    </source>
</evidence>
<sequence length="316" mass="34454">MGLHRVAFPIWWVYTARLIAVSNSTEPALAIITVTYSPGKHLGAFLSSVKEATAQPTYVVLADNGSVDGVPEAAAQADSSVEFFPTGGNIGYGSAINAAVRKLAPLRESGKINAEFFVLSNPDVVFEPGSIDAMVQCASRHPQAADIGPYIRQSDGSAYPSARQVPTIKNGVGHALFSSVWPSNPWSRAYRDNRDMTTERTAGWLSGSCLLVRWDAFEQIGGFDERYFMYMEDVDLGDRFGRAGFDNVFCPDAVITHAVGHAAGKHPEKMLPAHHDSAYRFQADRHPGIRYLPLRMLLRVGLKLRAVVVVAAAKFK</sequence>
<dbReference type="PANTHER" id="PTHR43179:SF7">
    <property type="entry name" value="RHAMNOSYLTRANSFERASE WBBL"/>
    <property type="match status" value="1"/>
</dbReference>
<dbReference type="SUPFAM" id="SSF53448">
    <property type="entry name" value="Nucleotide-diphospho-sugar transferases"/>
    <property type="match status" value="1"/>
</dbReference>
<evidence type="ECO:0000313" key="1">
    <source>
        <dbReference type="EMBL" id="VZH84668.1"/>
    </source>
</evidence>
<dbReference type="CDD" id="cd04186">
    <property type="entry name" value="GT_2_like_c"/>
    <property type="match status" value="1"/>
</dbReference>
<dbReference type="EMBL" id="LR738855">
    <property type="protein sequence ID" value="VZH84668.1"/>
    <property type="molecule type" value="Genomic_DNA"/>
</dbReference>
<gene>
    <name evidence="1" type="ORF">FRC0190_00679</name>
</gene>
<name>A0A6I8MAR2_9CORY</name>
<organism evidence="1 2">
    <name type="scientific">Corynebacterium rouxii</name>
    <dbReference type="NCBI Taxonomy" id="2719119"/>
    <lineage>
        <taxon>Bacteria</taxon>
        <taxon>Bacillati</taxon>
        <taxon>Actinomycetota</taxon>
        <taxon>Actinomycetes</taxon>
        <taxon>Mycobacteriales</taxon>
        <taxon>Corynebacteriaceae</taxon>
        <taxon>Corynebacterium</taxon>
    </lineage>
</organism>
<reference evidence="1 2" key="1">
    <citation type="submission" date="2019-11" db="EMBL/GenBank/DDBJ databases">
        <authorList>
            <person name="Brisse S."/>
        </authorList>
    </citation>
    <scope>NUCLEOTIDE SEQUENCE [LARGE SCALE GENOMIC DNA]</scope>
    <source>
        <strain evidence="1">FRC0190</strain>
    </source>
</reference>
<dbReference type="Pfam" id="PF13641">
    <property type="entry name" value="Glyco_tranf_2_3"/>
    <property type="match status" value="1"/>
</dbReference>
<accession>A0A6I8MAR2</accession>
<dbReference type="Proteomes" id="UP000423525">
    <property type="component" value="Chromosome"/>
</dbReference>
<proteinExistence type="predicted"/>
<dbReference type="InterPro" id="IPR029044">
    <property type="entry name" value="Nucleotide-diphossugar_trans"/>
</dbReference>
<keyword evidence="1" id="KW-0808">Transferase</keyword>
<dbReference type="GO" id="GO:0016757">
    <property type="term" value="F:glycosyltransferase activity"/>
    <property type="evidence" value="ECO:0007669"/>
    <property type="project" value="UniProtKB-KW"/>
</dbReference>